<proteinExistence type="predicted"/>
<evidence type="ECO:0000313" key="2">
    <source>
        <dbReference type="Proteomes" id="UP001601303"/>
    </source>
</evidence>
<protein>
    <recommendedName>
        <fullName evidence="3">DNA primase/polymerase bifunctional N-terminal domain-containing protein</fullName>
    </recommendedName>
</protein>
<dbReference type="EMBL" id="JBIAHM010000024">
    <property type="protein sequence ID" value="MFE9606192.1"/>
    <property type="molecule type" value="Genomic_DNA"/>
</dbReference>
<evidence type="ECO:0000313" key="1">
    <source>
        <dbReference type="EMBL" id="MFE9606192.1"/>
    </source>
</evidence>
<organism evidence="1 2">
    <name type="scientific">Streptomyces hokutonensis</name>
    <dbReference type="NCBI Taxonomy" id="1306990"/>
    <lineage>
        <taxon>Bacteria</taxon>
        <taxon>Bacillati</taxon>
        <taxon>Actinomycetota</taxon>
        <taxon>Actinomycetes</taxon>
        <taxon>Kitasatosporales</taxon>
        <taxon>Streptomycetaceae</taxon>
        <taxon>Streptomyces</taxon>
    </lineage>
</organism>
<comment type="caution">
    <text evidence="1">The sequence shown here is derived from an EMBL/GenBank/DDBJ whole genome shotgun (WGS) entry which is preliminary data.</text>
</comment>
<dbReference type="RefSeq" id="WP_388114887.1">
    <property type="nucleotide sequence ID" value="NZ_JBIAHM010000024.1"/>
</dbReference>
<evidence type="ECO:0008006" key="3">
    <source>
        <dbReference type="Google" id="ProtNLM"/>
    </source>
</evidence>
<sequence length="186" mass="20202">MRNHARQAVEWLAAAATDPRACKREWRSDTGTAVLAAGRFWDVLSVPEELGLFALDVLLRAPRHEPGPTLADFASHRLGFFLPPDPRTRWVGDGVRYASQGAWIAVPAPQRATGALRWLVPPDGSGTLHTPAALEVALQQATGILATLLNPASSHRRDAQTSAIEARARTHYLRRLGPADTGRRPG</sequence>
<name>A0ABW6MKX0_9ACTN</name>
<dbReference type="Proteomes" id="UP001601303">
    <property type="component" value="Unassembled WGS sequence"/>
</dbReference>
<gene>
    <name evidence="1" type="ORF">ACFYNQ_47615</name>
</gene>
<accession>A0ABW6MKX0</accession>
<keyword evidence="2" id="KW-1185">Reference proteome</keyword>
<reference evidence="1 2" key="1">
    <citation type="submission" date="2024-10" db="EMBL/GenBank/DDBJ databases">
        <title>The Natural Products Discovery Center: Release of the First 8490 Sequenced Strains for Exploring Actinobacteria Biosynthetic Diversity.</title>
        <authorList>
            <person name="Kalkreuter E."/>
            <person name="Kautsar S.A."/>
            <person name="Yang D."/>
            <person name="Bader C.D."/>
            <person name="Teijaro C.N."/>
            <person name="Fluegel L."/>
            <person name="Davis C.M."/>
            <person name="Simpson J.R."/>
            <person name="Lauterbach L."/>
            <person name="Steele A.D."/>
            <person name="Gui C."/>
            <person name="Meng S."/>
            <person name="Li G."/>
            <person name="Viehrig K."/>
            <person name="Ye F."/>
            <person name="Su P."/>
            <person name="Kiefer A.F."/>
            <person name="Nichols A."/>
            <person name="Cepeda A.J."/>
            <person name="Yan W."/>
            <person name="Fan B."/>
            <person name="Jiang Y."/>
            <person name="Adhikari A."/>
            <person name="Zheng C.-J."/>
            <person name="Schuster L."/>
            <person name="Cowan T.M."/>
            <person name="Smanski M.J."/>
            <person name="Chevrette M.G."/>
            <person name="De Carvalho L.P.S."/>
            <person name="Shen B."/>
        </authorList>
    </citation>
    <scope>NUCLEOTIDE SEQUENCE [LARGE SCALE GENOMIC DNA]</scope>
    <source>
        <strain evidence="1 2">NPDC006488</strain>
    </source>
</reference>